<feature type="binding site" evidence="14">
    <location>
        <position position="195"/>
    </location>
    <ligand>
        <name>ATP</name>
        <dbReference type="ChEBI" id="CHEBI:30616"/>
    </ligand>
</feature>
<evidence type="ECO:0000256" key="5">
    <source>
        <dbReference type="ARBA" id="ARBA00022490"/>
    </source>
</evidence>
<accession>A0A943I3Z9</accession>
<dbReference type="Pfam" id="PF01300">
    <property type="entry name" value="Sua5_yciO_yrdC"/>
    <property type="match status" value="1"/>
</dbReference>
<dbReference type="GO" id="GO:0000049">
    <property type="term" value="F:tRNA binding"/>
    <property type="evidence" value="ECO:0007669"/>
    <property type="project" value="TreeGrafter"/>
</dbReference>
<dbReference type="AlphaFoldDB" id="A0A943I3Z9"/>
<comment type="caution">
    <text evidence="16">The sequence shown here is derived from an EMBL/GenBank/DDBJ whole genome shotgun (WGS) entry which is preliminary data.</text>
</comment>
<evidence type="ECO:0000256" key="13">
    <source>
        <dbReference type="PIRNR" id="PIRNR004930"/>
    </source>
</evidence>
<dbReference type="FunFam" id="3.90.870.10:FF:000008">
    <property type="entry name" value="Threonylcarbamoyl-AMP synthase"/>
    <property type="match status" value="1"/>
</dbReference>
<feature type="binding site" evidence="14">
    <location>
        <position position="35"/>
    </location>
    <ligand>
        <name>L-threonine</name>
        <dbReference type="ChEBI" id="CHEBI:57926"/>
    </ligand>
</feature>
<comment type="catalytic activity">
    <reaction evidence="12 13">
        <text>L-threonine + hydrogencarbonate + ATP = L-threonylcarbamoyladenylate + diphosphate + H2O</text>
        <dbReference type="Rhea" id="RHEA:36407"/>
        <dbReference type="ChEBI" id="CHEBI:15377"/>
        <dbReference type="ChEBI" id="CHEBI:17544"/>
        <dbReference type="ChEBI" id="CHEBI:30616"/>
        <dbReference type="ChEBI" id="CHEBI:33019"/>
        <dbReference type="ChEBI" id="CHEBI:57926"/>
        <dbReference type="ChEBI" id="CHEBI:73682"/>
        <dbReference type="EC" id="2.7.7.87"/>
    </reaction>
</comment>
<keyword evidence="9 13" id="KW-0547">Nucleotide-binding</keyword>
<dbReference type="GO" id="GO:0061710">
    <property type="term" value="F:L-threonylcarbamoyladenylate synthase"/>
    <property type="evidence" value="ECO:0007669"/>
    <property type="project" value="UniProtKB-EC"/>
</dbReference>
<evidence type="ECO:0000256" key="3">
    <source>
        <dbReference type="ARBA" id="ARBA00012584"/>
    </source>
</evidence>
<name>A0A943I3Z9_9FIRM</name>
<keyword evidence="10 13" id="KW-0067">ATP-binding</keyword>
<evidence type="ECO:0000256" key="6">
    <source>
        <dbReference type="ARBA" id="ARBA00022679"/>
    </source>
</evidence>
<evidence type="ECO:0000256" key="2">
    <source>
        <dbReference type="ARBA" id="ARBA00007663"/>
    </source>
</evidence>
<feature type="binding site" evidence="14">
    <location>
        <position position="62"/>
    </location>
    <ligand>
        <name>ATP</name>
        <dbReference type="ChEBI" id="CHEBI:30616"/>
    </ligand>
</feature>
<keyword evidence="7 13" id="KW-0819">tRNA processing</keyword>
<evidence type="ECO:0000256" key="14">
    <source>
        <dbReference type="PIRSR" id="PIRSR004930-1"/>
    </source>
</evidence>
<dbReference type="PANTHER" id="PTHR17490:SF16">
    <property type="entry name" value="THREONYLCARBAMOYL-AMP SYNTHASE"/>
    <property type="match status" value="1"/>
</dbReference>
<keyword evidence="8 13" id="KW-0548">Nucleotidyltransferase</keyword>
<evidence type="ECO:0000313" key="16">
    <source>
        <dbReference type="EMBL" id="MBS5519382.1"/>
    </source>
</evidence>
<gene>
    <name evidence="16" type="ORF">KHX13_03470</name>
</gene>
<comment type="function">
    <text evidence="13">Required for the formation of a threonylcarbamoyl group on adenosine at position 37 (t(6)A37) in tRNAs that read codons beginning with adenine.</text>
</comment>
<dbReference type="InterPro" id="IPR005145">
    <property type="entry name" value="Sua5_C"/>
</dbReference>
<dbReference type="InterPro" id="IPR010923">
    <property type="entry name" value="T(6)A37_SUA5"/>
</dbReference>
<evidence type="ECO:0000259" key="15">
    <source>
        <dbReference type="PROSITE" id="PS51163"/>
    </source>
</evidence>
<evidence type="ECO:0000256" key="9">
    <source>
        <dbReference type="ARBA" id="ARBA00022741"/>
    </source>
</evidence>
<dbReference type="GO" id="GO:0005524">
    <property type="term" value="F:ATP binding"/>
    <property type="evidence" value="ECO:0007669"/>
    <property type="project" value="UniProtKB-UniRule"/>
</dbReference>
<feature type="binding site" evidence="14">
    <location>
        <position position="58"/>
    </location>
    <ligand>
        <name>ATP</name>
        <dbReference type="ChEBI" id="CHEBI:30616"/>
    </ligand>
</feature>
<dbReference type="InterPro" id="IPR006070">
    <property type="entry name" value="Sua5-like_dom"/>
</dbReference>
<feature type="binding site" evidence="14">
    <location>
        <position position="181"/>
    </location>
    <ligand>
        <name>L-threonine</name>
        <dbReference type="ChEBI" id="CHEBI:57926"/>
    </ligand>
</feature>
<dbReference type="GO" id="GO:0006450">
    <property type="term" value="P:regulation of translational fidelity"/>
    <property type="evidence" value="ECO:0007669"/>
    <property type="project" value="TreeGrafter"/>
</dbReference>
<dbReference type="EMBL" id="JAGZCZ010000004">
    <property type="protein sequence ID" value="MBS5519382.1"/>
    <property type="molecule type" value="Genomic_DNA"/>
</dbReference>
<dbReference type="EC" id="2.7.7.87" evidence="3 13"/>
<dbReference type="Gene3D" id="3.40.50.11030">
    <property type="entry name" value="Threonylcarbamoyl-AMP synthase, C-terminal domain"/>
    <property type="match status" value="1"/>
</dbReference>
<evidence type="ECO:0000256" key="12">
    <source>
        <dbReference type="ARBA" id="ARBA00048366"/>
    </source>
</evidence>
<feature type="binding site" evidence="14">
    <location>
        <position position="121"/>
    </location>
    <ligand>
        <name>L-threonine</name>
        <dbReference type="ChEBI" id="CHEBI:57926"/>
    </ligand>
</feature>
<sequence>MQTKLWKLDNKRNQAIEEAAALIREGEVVAFPTETVYGLGANGLDGAACRKIFAAKGRPADNPLILHIAEKEDMEALTSGLSPLAQALMDAFWPGPMTLIVPKSDKIPDVVTAGLDTVAVRFPSHPVARSLIRAAGCPIAAPSANKSGKPSPTTAQDVLLDMDGVIAGVLDGGTCDIGVESTIIDTTGKDPVILRPGGITREMIKAVMGRVVLDPGLVKKGETPKAPGMKYRHYAPTAPMLLVEGPEASLGLIRLAIMAEAHGLRTGVIALKETVDHLPKGGNFVIHNGGATLEAYAETLFHDLRAFDSEGVDLILGEGVREDQIGLAIMNRLRKSAGYNLIWAEGGLLYHHSGSVPDCLGTLVLEGMPER</sequence>
<evidence type="ECO:0000256" key="10">
    <source>
        <dbReference type="ARBA" id="ARBA00022840"/>
    </source>
</evidence>
<dbReference type="PANTHER" id="PTHR17490">
    <property type="entry name" value="SUA5"/>
    <property type="match status" value="1"/>
</dbReference>
<feature type="binding site" evidence="14">
    <location>
        <position position="117"/>
    </location>
    <ligand>
        <name>ATP</name>
        <dbReference type="ChEBI" id="CHEBI:30616"/>
    </ligand>
</feature>
<dbReference type="GO" id="GO:0008033">
    <property type="term" value="P:tRNA processing"/>
    <property type="evidence" value="ECO:0007669"/>
    <property type="project" value="UniProtKB-KW"/>
</dbReference>
<dbReference type="PROSITE" id="PS51163">
    <property type="entry name" value="YRDC"/>
    <property type="match status" value="1"/>
</dbReference>
<comment type="similarity">
    <text evidence="2 13">Belongs to the SUA5 family.</text>
</comment>
<feature type="binding site" evidence="14">
    <location>
        <position position="67"/>
    </location>
    <ligand>
        <name>L-threonine</name>
        <dbReference type="ChEBI" id="CHEBI:57926"/>
    </ligand>
</feature>
<feature type="binding site" evidence="14">
    <location>
        <position position="234"/>
    </location>
    <ligand>
        <name>ATP</name>
        <dbReference type="ChEBI" id="CHEBI:30616"/>
    </ligand>
</feature>
<dbReference type="Pfam" id="PF03481">
    <property type="entry name" value="Sua5_C"/>
    <property type="match status" value="1"/>
</dbReference>
<evidence type="ECO:0000256" key="4">
    <source>
        <dbReference type="ARBA" id="ARBA00015492"/>
    </source>
</evidence>
<feature type="binding site" evidence="14">
    <location>
        <position position="141"/>
    </location>
    <ligand>
        <name>L-threonine</name>
        <dbReference type="ChEBI" id="CHEBI:57926"/>
    </ligand>
</feature>
<dbReference type="InterPro" id="IPR017945">
    <property type="entry name" value="DHBP_synth_RibB-like_a/b_dom"/>
</dbReference>
<organism evidence="16 17">
    <name type="scientific">Acidaminococcus intestini</name>
    <dbReference type="NCBI Taxonomy" id="187327"/>
    <lineage>
        <taxon>Bacteria</taxon>
        <taxon>Bacillati</taxon>
        <taxon>Bacillota</taxon>
        <taxon>Negativicutes</taxon>
        <taxon>Acidaminococcales</taxon>
        <taxon>Acidaminococcaceae</taxon>
        <taxon>Acidaminococcus</taxon>
    </lineage>
</organism>
<keyword evidence="5 13" id="KW-0963">Cytoplasm</keyword>
<proteinExistence type="inferred from homology"/>
<keyword evidence="6 13" id="KW-0808">Transferase</keyword>
<dbReference type="GO" id="GO:0003725">
    <property type="term" value="F:double-stranded RNA binding"/>
    <property type="evidence" value="ECO:0007669"/>
    <property type="project" value="UniProtKB-UniRule"/>
</dbReference>
<reference evidence="16" key="1">
    <citation type="submission" date="2021-02" db="EMBL/GenBank/DDBJ databases">
        <title>Infant gut strain persistence is associated with maternal origin, phylogeny, and functional potential including surface adhesion and iron acquisition.</title>
        <authorList>
            <person name="Lou Y.C."/>
        </authorList>
    </citation>
    <scope>NUCLEOTIDE SEQUENCE</scope>
    <source>
        <strain evidence="16">L3_106_000M1_dasL3_106_000M1_concoct_15</strain>
    </source>
</reference>
<protein>
    <recommendedName>
        <fullName evidence="4 13">Threonylcarbamoyl-AMP synthase</fullName>
        <shortName evidence="13">TC-AMP synthase</shortName>
        <ecNumber evidence="3 13">2.7.7.87</ecNumber>
    </recommendedName>
    <alternativeName>
        <fullName evidence="11 13">L-threonylcarbamoyladenylate synthase</fullName>
    </alternativeName>
</protein>
<dbReference type="NCBIfam" id="TIGR00057">
    <property type="entry name" value="L-threonylcarbamoyladenylate synthase"/>
    <property type="match status" value="1"/>
</dbReference>
<evidence type="ECO:0000256" key="1">
    <source>
        <dbReference type="ARBA" id="ARBA00004496"/>
    </source>
</evidence>
<comment type="subcellular location">
    <subcellularLocation>
        <location evidence="1 13">Cytoplasm</location>
    </subcellularLocation>
</comment>
<evidence type="ECO:0000256" key="8">
    <source>
        <dbReference type="ARBA" id="ARBA00022695"/>
    </source>
</evidence>
<dbReference type="GO" id="GO:0005737">
    <property type="term" value="C:cytoplasm"/>
    <property type="evidence" value="ECO:0007669"/>
    <property type="project" value="UniProtKB-SubCell"/>
</dbReference>
<dbReference type="InterPro" id="IPR050156">
    <property type="entry name" value="TC-AMP_synthase_SUA5"/>
</dbReference>
<dbReference type="Gene3D" id="3.90.870.10">
    <property type="entry name" value="DHBP synthase"/>
    <property type="match status" value="1"/>
</dbReference>
<dbReference type="PIRSF" id="PIRSF004930">
    <property type="entry name" value="Tln_factor_SUA5"/>
    <property type="match status" value="1"/>
</dbReference>
<evidence type="ECO:0000256" key="11">
    <source>
        <dbReference type="ARBA" id="ARBA00029774"/>
    </source>
</evidence>
<dbReference type="Proteomes" id="UP000754226">
    <property type="component" value="Unassembled WGS sequence"/>
</dbReference>
<feature type="binding site" evidence="14">
    <location>
        <position position="151"/>
    </location>
    <ligand>
        <name>ATP</name>
        <dbReference type="ChEBI" id="CHEBI:30616"/>
    </ligand>
</feature>
<feature type="binding site" evidence="14">
    <location>
        <position position="143"/>
    </location>
    <ligand>
        <name>ATP</name>
        <dbReference type="ChEBI" id="CHEBI:30616"/>
    </ligand>
</feature>
<dbReference type="SUPFAM" id="SSF55821">
    <property type="entry name" value="YrdC/RibB"/>
    <property type="match status" value="1"/>
</dbReference>
<evidence type="ECO:0000313" key="17">
    <source>
        <dbReference type="Proteomes" id="UP000754226"/>
    </source>
</evidence>
<feature type="domain" description="YrdC-like" evidence="15">
    <location>
        <begin position="13"/>
        <end position="199"/>
    </location>
</feature>
<dbReference type="InterPro" id="IPR038385">
    <property type="entry name" value="Sua5/YwlC_C"/>
</dbReference>
<evidence type="ECO:0000256" key="7">
    <source>
        <dbReference type="ARBA" id="ARBA00022694"/>
    </source>
</evidence>